<keyword evidence="1" id="KW-0812">Transmembrane</keyword>
<dbReference type="InterPro" id="IPR016035">
    <property type="entry name" value="Acyl_Trfase/lysoPLipase"/>
</dbReference>
<dbReference type="PANTHER" id="PTHR10728">
    <property type="entry name" value="CYTOSOLIC PHOSPHOLIPASE A2"/>
    <property type="match status" value="1"/>
</dbReference>
<keyword evidence="1" id="KW-1133">Transmembrane helix</keyword>
<gene>
    <name evidence="2" type="ORF">E8M01_22975</name>
</gene>
<dbReference type="AlphaFoldDB" id="A0A4D7BG64"/>
<evidence type="ECO:0008006" key="4">
    <source>
        <dbReference type="Google" id="ProtNLM"/>
    </source>
</evidence>
<dbReference type="Proteomes" id="UP000298781">
    <property type="component" value="Chromosome"/>
</dbReference>
<dbReference type="PANTHER" id="PTHR10728:SF40">
    <property type="entry name" value="PATATIN FAMILY PROTEIN"/>
    <property type="match status" value="1"/>
</dbReference>
<feature type="transmembrane region" description="Helical" evidence="1">
    <location>
        <begin position="213"/>
        <end position="233"/>
    </location>
</feature>
<dbReference type="OrthoDB" id="100544at2"/>
<dbReference type="GO" id="GO:0046475">
    <property type="term" value="P:glycerophospholipid catabolic process"/>
    <property type="evidence" value="ECO:0007669"/>
    <property type="project" value="TreeGrafter"/>
</dbReference>
<feature type="transmembrane region" description="Helical" evidence="1">
    <location>
        <begin position="403"/>
        <end position="425"/>
    </location>
</feature>
<keyword evidence="1" id="KW-0472">Membrane</keyword>
<evidence type="ECO:0000313" key="3">
    <source>
        <dbReference type="Proteomes" id="UP000298781"/>
    </source>
</evidence>
<sequence>MTETTAAGEAAHAVASFSEVFRAELDDITTRRGRLGRTDLDALEVAGGPRTDRGLAGLALSGGGIRSAAFALGVVQGLHAQSRDQPLSTIERMDYLSTVSGGGYLGTAMTICMSERGGRFPYGLTGQDAGETPETRHLRDNSRYLVRGGIGAVLAAFVVYMRGIVLSVLVLLPILLAAAALLLFIAPNTSWLAATWWVPDGLRPAVAGYRMPLSILILLGLAALWFVYVLLVSNIRIVSVARRRLIAEIATWVMVLACGLIVIEAHLAIMRAVFDSPQAATGAAPSTATPQPLLTWLAGWISWLSPVVLAILPFVQKLGEKAASEAVGGYGAKLAKIGSRALLLFAAAIVPLMIWLAMMLLFYWGVGVSECVAVPPATCDGARSYAHAPDWLSRLFDKSAGAFSYQVAVLYGLAAIVFLVLWRLLNVNANSLHQLYRDRLGYAFLQRRATDGDGVPVEPAAMEPADEFLLSGINPGCAAYHLINAAVNVPGSRFANQRGRNADFFLFSPRFIGCELTGYAPTRAAERVVDGLTIGTAMAISGAAAAPNMGMASIAPLSPTLAFLNVRLGRWVLNPRAIVALVGSGQATGGPGSTSGWPRFPGPRYLLREAFAKSGVGVRRPGATTADNSYLFLTDGGHIENLGVYGLLRRRCKLIIVVDAEADPDYQFPALVRLERFARIDFGVSIDMDWTAIGARSRLVSEACKKGAAPTGPAEGPHAALGYIHYPVVPGDANPQPGLLLYIKASLSGDENDYVTAYKAAHPVFPQESTADQFFSEEQFEVYRALGEHIARRVADGTSPVAARPDDNDSLIAEWNQLLPSMALR</sequence>
<proteinExistence type="predicted"/>
<feature type="transmembrane region" description="Helical" evidence="1">
    <location>
        <begin position="245"/>
        <end position="273"/>
    </location>
</feature>
<organism evidence="2 3">
    <name type="scientific">Phreatobacter stygius</name>
    <dbReference type="NCBI Taxonomy" id="1940610"/>
    <lineage>
        <taxon>Bacteria</taxon>
        <taxon>Pseudomonadati</taxon>
        <taxon>Pseudomonadota</taxon>
        <taxon>Alphaproteobacteria</taxon>
        <taxon>Hyphomicrobiales</taxon>
        <taxon>Phreatobacteraceae</taxon>
        <taxon>Phreatobacter</taxon>
    </lineage>
</organism>
<dbReference type="KEGG" id="pstg:E8M01_22975"/>
<accession>A0A4D7BG64</accession>
<evidence type="ECO:0000256" key="1">
    <source>
        <dbReference type="SAM" id="Phobius"/>
    </source>
</evidence>
<evidence type="ECO:0000313" key="2">
    <source>
        <dbReference type="EMBL" id="QCI66852.1"/>
    </source>
</evidence>
<dbReference type="SUPFAM" id="SSF52151">
    <property type="entry name" value="FabD/lysophospholipase-like"/>
    <property type="match status" value="1"/>
</dbReference>
<protein>
    <recommendedName>
        <fullName evidence="4">PNPLA domain-containing protein</fullName>
    </recommendedName>
</protein>
<dbReference type="Gene3D" id="3.40.1090.10">
    <property type="entry name" value="Cytosolic phospholipase A2 catalytic domain"/>
    <property type="match status" value="2"/>
</dbReference>
<dbReference type="EMBL" id="CP039690">
    <property type="protein sequence ID" value="QCI66852.1"/>
    <property type="molecule type" value="Genomic_DNA"/>
</dbReference>
<feature type="transmembrane region" description="Helical" evidence="1">
    <location>
        <begin position="293"/>
        <end position="315"/>
    </location>
</feature>
<name>A0A4D7BG64_9HYPH</name>
<feature type="transmembrane region" description="Helical" evidence="1">
    <location>
        <begin position="168"/>
        <end position="193"/>
    </location>
</feature>
<reference evidence="2 3" key="1">
    <citation type="submission" date="2019-04" db="EMBL/GenBank/DDBJ databases">
        <title>Phreatobacter aquaticus sp. nov.</title>
        <authorList>
            <person name="Choi A."/>
        </authorList>
    </citation>
    <scope>NUCLEOTIDE SEQUENCE [LARGE SCALE GENOMIC DNA]</scope>
    <source>
        <strain evidence="2 3">KCTC 52518</strain>
    </source>
</reference>
<keyword evidence="3" id="KW-1185">Reference proteome</keyword>
<dbReference type="GO" id="GO:0004623">
    <property type="term" value="F:phospholipase A2 activity"/>
    <property type="evidence" value="ECO:0007669"/>
    <property type="project" value="TreeGrafter"/>
</dbReference>
<feature type="transmembrane region" description="Helical" evidence="1">
    <location>
        <begin position="342"/>
        <end position="366"/>
    </location>
</feature>
<dbReference type="RefSeq" id="WP_136962291.1">
    <property type="nucleotide sequence ID" value="NZ_CP039690.1"/>
</dbReference>
<dbReference type="GO" id="GO:0005829">
    <property type="term" value="C:cytosol"/>
    <property type="evidence" value="ECO:0007669"/>
    <property type="project" value="TreeGrafter"/>
</dbReference>